<feature type="domain" description="MIR" evidence="17">
    <location>
        <begin position="417"/>
        <end position="476"/>
    </location>
</feature>
<evidence type="ECO:0000256" key="5">
    <source>
        <dbReference type="ARBA" id="ARBA00022676"/>
    </source>
</evidence>
<dbReference type="AlphaFoldDB" id="A0A9W8AGH1"/>
<keyword evidence="10 15" id="KW-1133">Transmembrane helix</keyword>
<feature type="transmembrane region" description="Helical" evidence="15">
    <location>
        <begin position="680"/>
        <end position="699"/>
    </location>
</feature>
<dbReference type="SMART" id="SM00472">
    <property type="entry name" value="MIR"/>
    <property type="match status" value="3"/>
</dbReference>
<evidence type="ECO:0000256" key="16">
    <source>
        <dbReference type="SAM" id="MobiDB-lite"/>
    </source>
</evidence>
<feature type="transmembrane region" description="Helical" evidence="15">
    <location>
        <begin position="206"/>
        <end position="227"/>
    </location>
</feature>
<keyword evidence="6 15" id="KW-0808">Transferase</keyword>
<dbReference type="Pfam" id="PF02366">
    <property type="entry name" value="PMT"/>
    <property type="match status" value="1"/>
</dbReference>
<dbReference type="Pfam" id="PF16192">
    <property type="entry name" value="PMT_4TMC"/>
    <property type="match status" value="1"/>
</dbReference>
<evidence type="ECO:0000256" key="8">
    <source>
        <dbReference type="ARBA" id="ARBA00022737"/>
    </source>
</evidence>
<dbReference type="InterPro" id="IPR027005">
    <property type="entry name" value="PMT-like"/>
</dbReference>
<feature type="transmembrane region" description="Helical" evidence="15">
    <location>
        <begin position="156"/>
        <end position="177"/>
    </location>
</feature>
<feature type="transmembrane region" description="Helical" evidence="15">
    <location>
        <begin position="293"/>
        <end position="316"/>
    </location>
</feature>
<keyword evidence="9 15" id="KW-0256">Endoplasmic reticulum</keyword>
<evidence type="ECO:0000256" key="3">
    <source>
        <dbReference type="ARBA" id="ARBA00007222"/>
    </source>
</evidence>
<evidence type="ECO:0000259" key="17">
    <source>
        <dbReference type="PROSITE" id="PS50919"/>
    </source>
</evidence>
<feature type="region of interest" description="Disordered" evidence="16">
    <location>
        <begin position="1"/>
        <end position="32"/>
    </location>
</feature>
<reference evidence="18" key="1">
    <citation type="submission" date="2022-07" db="EMBL/GenBank/DDBJ databases">
        <title>Phylogenomic reconstructions and comparative analyses of Kickxellomycotina fungi.</title>
        <authorList>
            <person name="Reynolds N.K."/>
            <person name="Stajich J.E."/>
            <person name="Barry K."/>
            <person name="Grigoriev I.V."/>
            <person name="Crous P."/>
            <person name="Smith M.E."/>
        </authorList>
    </citation>
    <scope>NUCLEOTIDE SEQUENCE</scope>
    <source>
        <strain evidence="18">RSA 861</strain>
    </source>
</reference>
<keyword evidence="19" id="KW-1185">Reference proteome</keyword>
<comment type="subcellular location">
    <subcellularLocation>
        <location evidence="1 15">Endoplasmic reticulum membrane</location>
        <topology evidence="1 15">Multi-pass membrane protein</topology>
    </subcellularLocation>
</comment>
<comment type="catalytic activity">
    <reaction evidence="13 15">
        <text>a di-trans,poly-cis-dolichyl beta-D-mannosyl phosphate + L-threonyl-[protein] = 3-O-(alpha-D-mannosyl)-L-threonyl-[protein] + a di-trans,poly-cis-dolichyl phosphate + H(+)</text>
        <dbReference type="Rhea" id="RHEA:53396"/>
        <dbReference type="Rhea" id="RHEA-COMP:11060"/>
        <dbReference type="Rhea" id="RHEA-COMP:13547"/>
        <dbReference type="Rhea" id="RHEA-COMP:19498"/>
        <dbReference type="Rhea" id="RHEA-COMP:19501"/>
        <dbReference type="ChEBI" id="CHEBI:15378"/>
        <dbReference type="ChEBI" id="CHEBI:30013"/>
        <dbReference type="ChEBI" id="CHEBI:57683"/>
        <dbReference type="ChEBI" id="CHEBI:58211"/>
        <dbReference type="ChEBI" id="CHEBI:137323"/>
        <dbReference type="EC" id="2.4.1.109"/>
    </reaction>
</comment>
<dbReference type="Proteomes" id="UP001150569">
    <property type="component" value="Unassembled WGS sequence"/>
</dbReference>
<evidence type="ECO:0000256" key="6">
    <source>
        <dbReference type="ARBA" id="ARBA00022679"/>
    </source>
</evidence>
<evidence type="ECO:0000256" key="13">
    <source>
        <dbReference type="ARBA" id="ARBA00045085"/>
    </source>
</evidence>
<evidence type="ECO:0000256" key="14">
    <source>
        <dbReference type="ARBA" id="ARBA00045102"/>
    </source>
</evidence>
<accession>A0A9W8AGH1</accession>
<dbReference type="EMBL" id="JANBPT010000136">
    <property type="protein sequence ID" value="KAJ1927061.1"/>
    <property type="molecule type" value="Genomic_DNA"/>
</dbReference>
<comment type="function">
    <text evidence="15">Transfers mannose from Dol-P-mannose to Ser or Thr residues on proteins.</text>
</comment>
<keyword evidence="11 15" id="KW-0472">Membrane</keyword>
<evidence type="ECO:0000256" key="15">
    <source>
        <dbReference type="RuleBase" id="RU367007"/>
    </source>
</evidence>
<dbReference type="InterPro" id="IPR036300">
    <property type="entry name" value="MIR_dom_sf"/>
</dbReference>
<comment type="catalytic activity">
    <reaction evidence="14 15">
        <text>a di-trans,poly-cis-dolichyl beta-D-mannosyl phosphate + L-seryl-[protein] = 3-O-(alpha-D-mannosyl)-L-seryl-[protein] + a di-trans,poly-cis-dolichyl phosphate + H(+)</text>
        <dbReference type="Rhea" id="RHEA:17377"/>
        <dbReference type="Rhea" id="RHEA-COMP:9863"/>
        <dbReference type="Rhea" id="RHEA-COMP:13546"/>
        <dbReference type="Rhea" id="RHEA-COMP:19498"/>
        <dbReference type="Rhea" id="RHEA-COMP:19501"/>
        <dbReference type="ChEBI" id="CHEBI:15378"/>
        <dbReference type="ChEBI" id="CHEBI:29999"/>
        <dbReference type="ChEBI" id="CHEBI:57683"/>
        <dbReference type="ChEBI" id="CHEBI:58211"/>
        <dbReference type="ChEBI" id="CHEBI:137321"/>
        <dbReference type="EC" id="2.4.1.109"/>
    </reaction>
</comment>
<feature type="transmembrane region" description="Helical" evidence="15">
    <location>
        <begin position="70"/>
        <end position="86"/>
    </location>
</feature>
<keyword evidence="7 15" id="KW-0812">Transmembrane</keyword>
<dbReference type="InterPro" id="IPR003342">
    <property type="entry name" value="ArnT-like_N"/>
</dbReference>
<feature type="transmembrane region" description="Helical" evidence="15">
    <location>
        <begin position="711"/>
        <end position="727"/>
    </location>
</feature>
<dbReference type="PANTHER" id="PTHR10050">
    <property type="entry name" value="DOLICHYL-PHOSPHATE-MANNOSE--PROTEIN MANNOSYLTRANSFERASE"/>
    <property type="match status" value="1"/>
</dbReference>
<evidence type="ECO:0000256" key="10">
    <source>
        <dbReference type="ARBA" id="ARBA00022989"/>
    </source>
</evidence>
<feature type="domain" description="MIR" evidence="17">
    <location>
        <begin position="346"/>
        <end position="400"/>
    </location>
</feature>
<organism evidence="18 19">
    <name type="scientific">Tieghemiomyces parasiticus</name>
    <dbReference type="NCBI Taxonomy" id="78921"/>
    <lineage>
        <taxon>Eukaryota</taxon>
        <taxon>Fungi</taxon>
        <taxon>Fungi incertae sedis</taxon>
        <taxon>Zoopagomycota</taxon>
        <taxon>Kickxellomycotina</taxon>
        <taxon>Dimargaritomycetes</taxon>
        <taxon>Dimargaritales</taxon>
        <taxon>Dimargaritaceae</taxon>
        <taxon>Tieghemiomyces</taxon>
    </lineage>
</organism>
<dbReference type="PANTHER" id="PTHR10050:SF50">
    <property type="entry name" value="DOLICHYL-PHOSPHATE-MANNOSE--PROTEIN MANNOSYLTRANSFERASE 1-RELATED"/>
    <property type="match status" value="1"/>
</dbReference>
<dbReference type="InterPro" id="IPR032421">
    <property type="entry name" value="PMT_4TMC"/>
</dbReference>
<evidence type="ECO:0000256" key="2">
    <source>
        <dbReference type="ARBA" id="ARBA00004922"/>
    </source>
</evidence>
<evidence type="ECO:0000256" key="1">
    <source>
        <dbReference type="ARBA" id="ARBA00004477"/>
    </source>
</evidence>
<dbReference type="EC" id="2.4.1.109" evidence="4 15"/>
<dbReference type="Pfam" id="PF02815">
    <property type="entry name" value="MIR"/>
    <property type="match status" value="1"/>
</dbReference>
<feature type="transmembrane region" description="Helical" evidence="15">
    <location>
        <begin position="794"/>
        <end position="814"/>
    </location>
</feature>
<dbReference type="OrthoDB" id="292747at2759"/>
<feature type="transmembrane region" description="Helical" evidence="15">
    <location>
        <begin position="654"/>
        <end position="674"/>
    </location>
</feature>
<evidence type="ECO:0000256" key="7">
    <source>
        <dbReference type="ARBA" id="ARBA00022692"/>
    </source>
</evidence>
<comment type="pathway">
    <text evidence="2 15">Protein modification; protein glycosylation.</text>
</comment>
<feature type="transmembrane region" description="Helical" evidence="15">
    <location>
        <begin position="609"/>
        <end position="633"/>
    </location>
</feature>
<feature type="domain" description="MIR" evidence="17">
    <location>
        <begin position="487"/>
        <end position="542"/>
    </location>
</feature>
<protein>
    <recommendedName>
        <fullName evidence="4 15">Dolichyl-phosphate-mannose--protein mannosyltransferase</fullName>
        <ecNumber evidence="4 15">2.4.1.109</ecNumber>
    </recommendedName>
</protein>
<comment type="caution">
    <text evidence="18">The sequence shown here is derived from an EMBL/GenBank/DDBJ whole genome shotgun (WGS) entry which is preliminary data.</text>
</comment>
<gene>
    <name evidence="18" type="ORF">IWQ60_003253</name>
</gene>
<evidence type="ECO:0000256" key="12">
    <source>
        <dbReference type="ARBA" id="ARBA00023180"/>
    </source>
</evidence>
<dbReference type="GO" id="GO:0005789">
    <property type="term" value="C:endoplasmic reticulum membrane"/>
    <property type="evidence" value="ECO:0007669"/>
    <property type="project" value="UniProtKB-SubCell"/>
</dbReference>
<evidence type="ECO:0000313" key="19">
    <source>
        <dbReference type="Proteomes" id="UP001150569"/>
    </source>
</evidence>
<comment type="similarity">
    <text evidence="3 15">Belongs to the glycosyltransferase 39 family.</text>
</comment>
<dbReference type="SUPFAM" id="SSF82109">
    <property type="entry name" value="MIR domain"/>
    <property type="match status" value="1"/>
</dbReference>
<keyword evidence="8" id="KW-0677">Repeat</keyword>
<evidence type="ECO:0000256" key="4">
    <source>
        <dbReference type="ARBA" id="ARBA00012839"/>
    </source>
</evidence>
<dbReference type="InterPro" id="IPR016093">
    <property type="entry name" value="MIR_motif"/>
</dbReference>
<evidence type="ECO:0000256" key="11">
    <source>
        <dbReference type="ARBA" id="ARBA00023136"/>
    </source>
</evidence>
<dbReference type="GO" id="GO:0004169">
    <property type="term" value="F:dolichyl-phosphate-mannose-protein mannosyltransferase activity"/>
    <property type="evidence" value="ECO:0007669"/>
    <property type="project" value="UniProtKB-UniRule"/>
</dbReference>
<evidence type="ECO:0000256" key="9">
    <source>
        <dbReference type="ARBA" id="ARBA00022824"/>
    </source>
</evidence>
<dbReference type="CDD" id="cd23283">
    <property type="entry name" value="beta-trefoil_MIR_PMT1-like"/>
    <property type="match status" value="1"/>
</dbReference>
<keyword evidence="12" id="KW-0325">Glycoprotein</keyword>
<name>A0A9W8AGH1_9FUNG</name>
<feature type="transmembrane region" description="Helical" evidence="15">
    <location>
        <begin position="239"/>
        <end position="272"/>
    </location>
</feature>
<proteinExistence type="inferred from homology"/>
<keyword evidence="5 15" id="KW-0328">Glycosyltransferase</keyword>
<dbReference type="PROSITE" id="PS50919">
    <property type="entry name" value="MIR"/>
    <property type="match status" value="3"/>
</dbReference>
<dbReference type="Gene3D" id="2.80.10.50">
    <property type="match status" value="1"/>
</dbReference>
<evidence type="ECO:0000313" key="18">
    <source>
        <dbReference type="EMBL" id="KAJ1927061.1"/>
    </source>
</evidence>
<sequence length="868" mass="96440">MAYSEKLRQRKAAPSSLFGNMSDEEDDLARQPILTPELDQRKGKYGSAGRARADGIGSDGLLGPLTRRQLIIIVIITVIAAYYRLWNLSHPAQVVFDEVHFGKFAGKYINGTYFFDVHPPLAKMMFAAVGKLAGYDGVFDFKTIGLDYLAAKVPYYGMRLMPALLGLLTVPICYLTVKQSGHSTAAAVLGAALVTFENSLVTQSRLILLDSPLIFFTTLTVLMWTNFGRHFKQPFTCWWWTWLALTGLGLGLTVSCKYVGLFLVAAVGVATIKQIWDLVCDLDLSFADVVRQVAARALCLIVIPLTVYVVVFQIHFAVLSRTGEGAGFLSPEFQATLRGGPQSETYRDVYYGSKVHIRHDATNKGWLHSHPHNYPDGSKQQQITLYPHRDDNNVWLIVRTLEQERLIANSTEPRPALDPIRNGDSIRLLHVGTDRRLHSHDVRGPLSKADYQNEVSGYGWKGFEGDANDNWRVEIVENDTSGFNTSGQLTAINTRFRLIHPLQNCALFSNEKKLPQWGFNQTEVICMKDAKKPKSTWRIDHNIHEALPADAPKVSFKAPSLLSKVIESTRIMFSVNNGLTSSHPFESRPEHWPILRRGISFWTTDRRQIYLFGTPIVWWLSTLSLAAFIVYQVGSHFTDLRRITTKWGTVRTRYTHAAGFAFVAWFFHFAPFFLMDRQLFLHHYLPALYLAILALTYTLDALTARVSRRTRQLVFAAVFFLVLRQFYQFSPLAYGSLWSRTQCEAIKWFKTWDFDCKIPPMEEVVVGTSVASAAGVATSAVSGAGFDTAAVKSAVAAVSAMATSVAAMAAAIAVGEGGAEKLNIAAASVPKAPTVKRDEQPIAAPAVPIIAKAAANAHQAPGQLNQVD</sequence>